<proteinExistence type="predicted"/>
<evidence type="ECO:0008006" key="3">
    <source>
        <dbReference type="Google" id="ProtNLM"/>
    </source>
</evidence>
<evidence type="ECO:0000313" key="1">
    <source>
        <dbReference type="EMBL" id="KAG9453835.1"/>
    </source>
</evidence>
<gene>
    <name evidence="1" type="ORF">H6P81_006739</name>
</gene>
<reference evidence="1 2" key="1">
    <citation type="submission" date="2021-07" db="EMBL/GenBank/DDBJ databases">
        <title>The Aristolochia fimbriata genome: insights into angiosperm evolution, floral development and chemical biosynthesis.</title>
        <authorList>
            <person name="Jiao Y."/>
        </authorList>
    </citation>
    <scope>NUCLEOTIDE SEQUENCE [LARGE SCALE GENOMIC DNA]</scope>
    <source>
        <strain evidence="1">IBCAS-2021</strain>
        <tissue evidence="1">Leaf</tissue>
    </source>
</reference>
<dbReference type="EMBL" id="JAINDJ010000003">
    <property type="protein sequence ID" value="KAG9453835.1"/>
    <property type="molecule type" value="Genomic_DNA"/>
</dbReference>
<organism evidence="1 2">
    <name type="scientific">Aristolochia fimbriata</name>
    <name type="common">White veined hardy Dutchman's pipe vine</name>
    <dbReference type="NCBI Taxonomy" id="158543"/>
    <lineage>
        <taxon>Eukaryota</taxon>
        <taxon>Viridiplantae</taxon>
        <taxon>Streptophyta</taxon>
        <taxon>Embryophyta</taxon>
        <taxon>Tracheophyta</taxon>
        <taxon>Spermatophyta</taxon>
        <taxon>Magnoliopsida</taxon>
        <taxon>Magnoliidae</taxon>
        <taxon>Piperales</taxon>
        <taxon>Aristolochiaceae</taxon>
        <taxon>Aristolochia</taxon>
    </lineage>
</organism>
<dbReference type="Proteomes" id="UP000825729">
    <property type="component" value="Unassembled WGS sequence"/>
</dbReference>
<sequence>MVIGSPSKKRRTIDRVFYLLILANVEGRGSNSETQGVIARPTVHFGDIRPYPLGARPARFRSRWVVFFVKHFVFT</sequence>
<comment type="caution">
    <text evidence="1">The sequence shown here is derived from an EMBL/GenBank/DDBJ whole genome shotgun (WGS) entry which is preliminary data.</text>
</comment>
<evidence type="ECO:0000313" key="2">
    <source>
        <dbReference type="Proteomes" id="UP000825729"/>
    </source>
</evidence>
<name>A0AAV7F0C0_ARIFI</name>
<dbReference type="AlphaFoldDB" id="A0AAV7F0C0"/>
<protein>
    <recommendedName>
        <fullName evidence="3">Secreted protein</fullName>
    </recommendedName>
</protein>
<keyword evidence="2" id="KW-1185">Reference proteome</keyword>
<accession>A0AAV7F0C0</accession>